<dbReference type="Proteomes" id="UP000186905">
    <property type="component" value="Unassembled WGS sequence"/>
</dbReference>
<keyword evidence="4" id="KW-1185">Reference proteome</keyword>
<dbReference type="RefSeq" id="WP_075761779.1">
    <property type="nucleotide sequence ID" value="NZ_MJIL01000038.1"/>
</dbReference>
<dbReference type="STRING" id="1903952.BIT28_04485"/>
<feature type="domain" description="TadE-like" evidence="2">
    <location>
        <begin position="6"/>
        <end position="46"/>
    </location>
</feature>
<dbReference type="EMBL" id="MJIL01000038">
    <property type="protein sequence ID" value="OLQ81644.1"/>
    <property type="molecule type" value="Genomic_DNA"/>
</dbReference>
<feature type="transmembrane region" description="Helical" evidence="1">
    <location>
        <begin position="12"/>
        <end position="36"/>
    </location>
</feature>
<reference evidence="3 4" key="1">
    <citation type="submission" date="2016-09" db="EMBL/GenBank/DDBJ databases">
        <title>Photobacterium proteolyticum sp. nov. a protease producing bacterium isolated from ocean sediments of Laizhou Bay.</title>
        <authorList>
            <person name="Li Y."/>
        </authorList>
    </citation>
    <scope>NUCLEOTIDE SEQUENCE [LARGE SCALE GENOMIC DNA]</scope>
    <source>
        <strain evidence="3 4">13-12</strain>
    </source>
</reference>
<dbReference type="OrthoDB" id="6555614at2"/>
<protein>
    <recommendedName>
        <fullName evidence="2">TadE-like domain-containing protein</fullName>
    </recommendedName>
</protein>
<evidence type="ECO:0000256" key="1">
    <source>
        <dbReference type="SAM" id="Phobius"/>
    </source>
</evidence>
<comment type="caution">
    <text evidence="3">The sequence shown here is derived from an EMBL/GenBank/DDBJ whole genome shotgun (WGS) entry which is preliminary data.</text>
</comment>
<name>A0A1Q9H1N6_9GAMM</name>
<dbReference type="AlphaFoldDB" id="A0A1Q9H1N6"/>
<keyword evidence="1" id="KW-0812">Transmembrane</keyword>
<keyword evidence="1" id="KW-1133">Transmembrane helix</keyword>
<sequence length="171" mass="19157">MRIVRGSVTVETALGLPVLLMMLLTFVELCFMTFAVTSADYALAAAVAETKRTNTANEEQTEAFKNQVMVSLNNNTFNLLMNRTVESTYNADVLFIDNLDDLRECSENHSDIETCSGISSDAYNKPIAIYRLEYDYTPSLSFILPSISIKKEIIAIQESQRCKYKYGGSCE</sequence>
<dbReference type="Pfam" id="PF07811">
    <property type="entry name" value="TadE"/>
    <property type="match status" value="1"/>
</dbReference>
<evidence type="ECO:0000259" key="2">
    <source>
        <dbReference type="Pfam" id="PF07811"/>
    </source>
</evidence>
<organism evidence="3 4">
    <name type="scientific">Photobacterium proteolyticum</name>
    <dbReference type="NCBI Taxonomy" id="1903952"/>
    <lineage>
        <taxon>Bacteria</taxon>
        <taxon>Pseudomonadati</taxon>
        <taxon>Pseudomonadota</taxon>
        <taxon>Gammaproteobacteria</taxon>
        <taxon>Vibrionales</taxon>
        <taxon>Vibrionaceae</taxon>
        <taxon>Photobacterium</taxon>
    </lineage>
</organism>
<accession>A0A1Q9H1N6</accession>
<evidence type="ECO:0000313" key="3">
    <source>
        <dbReference type="EMBL" id="OLQ81644.1"/>
    </source>
</evidence>
<evidence type="ECO:0000313" key="4">
    <source>
        <dbReference type="Proteomes" id="UP000186905"/>
    </source>
</evidence>
<proteinExistence type="predicted"/>
<gene>
    <name evidence="3" type="ORF">BIT28_04485</name>
</gene>
<dbReference type="InterPro" id="IPR012495">
    <property type="entry name" value="TadE-like_dom"/>
</dbReference>
<keyword evidence="1" id="KW-0472">Membrane</keyword>